<evidence type="ECO:0000256" key="1">
    <source>
        <dbReference type="SAM" id="MobiDB-lite"/>
    </source>
</evidence>
<dbReference type="Proteomes" id="UP001164929">
    <property type="component" value="Chromosome 7"/>
</dbReference>
<feature type="region of interest" description="Disordered" evidence="1">
    <location>
        <begin position="1"/>
        <end position="22"/>
    </location>
</feature>
<comment type="caution">
    <text evidence="2">The sequence shown here is derived from an EMBL/GenBank/DDBJ whole genome shotgun (WGS) entry which is preliminary data.</text>
</comment>
<feature type="region of interest" description="Disordered" evidence="1">
    <location>
        <begin position="109"/>
        <end position="132"/>
    </location>
</feature>
<protein>
    <submittedName>
        <fullName evidence="2">Uncharacterized protein</fullName>
    </submittedName>
</protein>
<dbReference type="AlphaFoldDB" id="A0AAD6QHC0"/>
<keyword evidence="3" id="KW-1185">Reference proteome</keyword>
<feature type="compositionally biased region" description="Polar residues" evidence="1">
    <location>
        <begin position="1"/>
        <end position="14"/>
    </location>
</feature>
<dbReference type="EMBL" id="JAQIZT010000007">
    <property type="protein sequence ID" value="KAJ6990383.1"/>
    <property type="molecule type" value="Genomic_DNA"/>
</dbReference>
<evidence type="ECO:0000313" key="3">
    <source>
        <dbReference type="Proteomes" id="UP001164929"/>
    </source>
</evidence>
<evidence type="ECO:0000313" key="2">
    <source>
        <dbReference type="EMBL" id="KAJ6990383.1"/>
    </source>
</evidence>
<reference evidence="2" key="1">
    <citation type="journal article" date="2023" name="Mol. Ecol. Resour.">
        <title>Chromosome-level genome assembly of a triploid poplar Populus alba 'Berolinensis'.</title>
        <authorList>
            <person name="Chen S."/>
            <person name="Yu Y."/>
            <person name="Wang X."/>
            <person name="Wang S."/>
            <person name="Zhang T."/>
            <person name="Zhou Y."/>
            <person name="He R."/>
            <person name="Meng N."/>
            <person name="Wang Y."/>
            <person name="Liu W."/>
            <person name="Liu Z."/>
            <person name="Liu J."/>
            <person name="Guo Q."/>
            <person name="Huang H."/>
            <person name="Sederoff R.R."/>
            <person name="Wang G."/>
            <person name="Qu G."/>
            <person name="Chen S."/>
        </authorList>
    </citation>
    <scope>NUCLEOTIDE SEQUENCE</scope>
    <source>
        <strain evidence="2">SC-2020</strain>
    </source>
</reference>
<gene>
    <name evidence="2" type="ORF">NC653_018816</name>
</gene>
<proteinExistence type="predicted"/>
<accession>A0AAD6QHC0</accession>
<sequence length="132" mass="13599">MPTPTGVQEQTSSPLAPDPSTDLTETVILDNELAPCVAFEGWITVEPRRKSNKQICGTPKGKEVIAVEAVPDVNPCTKLAPSVCADMVGSLGAWALAGADVDSRTTSQLAPLNLGEGTPNDAPPLGGIGHVK</sequence>
<organism evidence="2 3">
    <name type="scientific">Populus alba x Populus x berolinensis</name>
    <dbReference type="NCBI Taxonomy" id="444605"/>
    <lineage>
        <taxon>Eukaryota</taxon>
        <taxon>Viridiplantae</taxon>
        <taxon>Streptophyta</taxon>
        <taxon>Embryophyta</taxon>
        <taxon>Tracheophyta</taxon>
        <taxon>Spermatophyta</taxon>
        <taxon>Magnoliopsida</taxon>
        <taxon>eudicotyledons</taxon>
        <taxon>Gunneridae</taxon>
        <taxon>Pentapetalae</taxon>
        <taxon>rosids</taxon>
        <taxon>fabids</taxon>
        <taxon>Malpighiales</taxon>
        <taxon>Salicaceae</taxon>
        <taxon>Saliceae</taxon>
        <taxon>Populus</taxon>
    </lineage>
</organism>
<name>A0AAD6QHC0_9ROSI</name>